<organism evidence="12 13">
    <name type="scientific">Sphingomonas aerophila</name>
    <dbReference type="NCBI Taxonomy" id="1344948"/>
    <lineage>
        <taxon>Bacteria</taxon>
        <taxon>Pseudomonadati</taxon>
        <taxon>Pseudomonadota</taxon>
        <taxon>Alphaproteobacteria</taxon>
        <taxon>Sphingomonadales</taxon>
        <taxon>Sphingomonadaceae</taxon>
        <taxon>Sphingomonas</taxon>
    </lineage>
</organism>
<evidence type="ECO:0000256" key="3">
    <source>
        <dbReference type="ARBA" id="ARBA00004613"/>
    </source>
</evidence>
<evidence type="ECO:0000313" key="13">
    <source>
        <dbReference type="Proteomes" id="UP000546200"/>
    </source>
</evidence>
<dbReference type="PANTHER" id="PTHR18896">
    <property type="entry name" value="PHOSPHOLIPASE D"/>
    <property type="match status" value="1"/>
</dbReference>
<dbReference type="SUPFAM" id="SSF56024">
    <property type="entry name" value="Phospholipase D/nuclease"/>
    <property type="match status" value="2"/>
</dbReference>
<dbReference type="SMART" id="SM00155">
    <property type="entry name" value="PLDc"/>
    <property type="match status" value="2"/>
</dbReference>
<name>A0A7W9BAY8_9SPHN</name>
<dbReference type="GO" id="GO:0004630">
    <property type="term" value="F:phospholipase D activity"/>
    <property type="evidence" value="ECO:0007669"/>
    <property type="project" value="UniProtKB-EC"/>
</dbReference>
<evidence type="ECO:0000256" key="10">
    <source>
        <dbReference type="SAM" id="MobiDB-lite"/>
    </source>
</evidence>
<keyword evidence="5" id="KW-0964">Secreted</keyword>
<evidence type="ECO:0000256" key="9">
    <source>
        <dbReference type="ARBA" id="ARBA00029594"/>
    </source>
</evidence>
<evidence type="ECO:0000256" key="7">
    <source>
        <dbReference type="ARBA" id="ARBA00022801"/>
    </source>
</evidence>
<dbReference type="GO" id="GO:0005576">
    <property type="term" value="C:extracellular region"/>
    <property type="evidence" value="ECO:0007669"/>
    <property type="project" value="UniProtKB-SubCell"/>
</dbReference>
<dbReference type="PANTHER" id="PTHR18896:SF76">
    <property type="entry name" value="PHOSPHOLIPASE"/>
    <property type="match status" value="1"/>
</dbReference>
<dbReference type="Pfam" id="PF13091">
    <property type="entry name" value="PLDc_2"/>
    <property type="match status" value="1"/>
</dbReference>
<dbReference type="Proteomes" id="UP000546200">
    <property type="component" value="Unassembled WGS sequence"/>
</dbReference>
<dbReference type="Gene3D" id="3.30.870.10">
    <property type="entry name" value="Endonuclease Chain A"/>
    <property type="match status" value="2"/>
</dbReference>
<dbReference type="CDD" id="cd09140">
    <property type="entry name" value="PLDc_vPLD1_2_like_bac_1"/>
    <property type="match status" value="1"/>
</dbReference>
<reference evidence="12 13" key="1">
    <citation type="submission" date="2020-08" db="EMBL/GenBank/DDBJ databases">
        <title>Genomic Encyclopedia of Type Strains, Phase IV (KMG-IV): sequencing the most valuable type-strain genomes for metagenomic binning, comparative biology and taxonomic classification.</title>
        <authorList>
            <person name="Goeker M."/>
        </authorList>
    </citation>
    <scope>NUCLEOTIDE SEQUENCE [LARGE SCALE GENOMIC DNA]</scope>
    <source>
        <strain evidence="12 13">DSM 100044</strain>
    </source>
</reference>
<dbReference type="InterPro" id="IPR015679">
    <property type="entry name" value="PLipase_D_fam"/>
</dbReference>
<evidence type="ECO:0000256" key="5">
    <source>
        <dbReference type="ARBA" id="ARBA00022525"/>
    </source>
</evidence>
<dbReference type="CDD" id="cd09143">
    <property type="entry name" value="PLDc_vPLD1_2_like_bac_2"/>
    <property type="match status" value="1"/>
</dbReference>
<proteinExistence type="predicted"/>
<dbReference type="EMBL" id="JACIJK010000002">
    <property type="protein sequence ID" value="MBB5713882.1"/>
    <property type="molecule type" value="Genomic_DNA"/>
</dbReference>
<evidence type="ECO:0000256" key="8">
    <source>
        <dbReference type="ARBA" id="ARBA00023098"/>
    </source>
</evidence>
<accession>A0A7W9BAY8</accession>
<evidence type="ECO:0000313" key="12">
    <source>
        <dbReference type="EMBL" id="MBB5713882.1"/>
    </source>
</evidence>
<gene>
    <name evidence="12" type="ORF">FHS94_000705</name>
</gene>
<comment type="function">
    <text evidence="2">Could be a virulence factor.</text>
</comment>
<evidence type="ECO:0000256" key="2">
    <source>
        <dbReference type="ARBA" id="ARBA00003145"/>
    </source>
</evidence>
<feature type="region of interest" description="Disordered" evidence="10">
    <location>
        <begin position="154"/>
        <end position="177"/>
    </location>
</feature>
<dbReference type="PROSITE" id="PS50035">
    <property type="entry name" value="PLD"/>
    <property type="match status" value="2"/>
</dbReference>
<evidence type="ECO:0000256" key="6">
    <source>
        <dbReference type="ARBA" id="ARBA00022737"/>
    </source>
</evidence>
<keyword evidence="13" id="KW-1185">Reference proteome</keyword>
<evidence type="ECO:0000259" key="11">
    <source>
        <dbReference type="PROSITE" id="PS50035"/>
    </source>
</evidence>
<feature type="compositionally biased region" description="Basic and acidic residues" evidence="10">
    <location>
        <begin position="154"/>
        <end position="165"/>
    </location>
</feature>
<keyword evidence="7" id="KW-0378">Hydrolase</keyword>
<dbReference type="GO" id="GO:0009395">
    <property type="term" value="P:phospholipid catabolic process"/>
    <property type="evidence" value="ECO:0007669"/>
    <property type="project" value="TreeGrafter"/>
</dbReference>
<keyword evidence="6" id="KW-0677">Repeat</keyword>
<feature type="domain" description="PLD phosphodiesterase" evidence="11">
    <location>
        <begin position="339"/>
        <end position="366"/>
    </location>
</feature>
<dbReference type="InterPro" id="IPR025202">
    <property type="entry name" value="PLD-like_dom"/>
</dbReference>
<keyword evidence="8" id="KW-0443">Lipid metabolism</keyword>
<evidence type="ECO:0000256" key="1">
    <source>
        <dbReference type="ARBA" id="ARBA00000798"/>
    </source>
</evidence>
<feature type="domain" description="PLD phosphodiesterase" evidence="11">
    <location>
        <begin position="125"/>
        <end position="152"/>
    </location>
</feature>
<dbReference type="RefSeq" id="WP_184054705.1">
    <property type="nucleotide sequence ID" value="NZ_JACIJK010000002.1"/>
</dbReference>
<sequence>MVNKGEQALWRREHASRFSVIVDADRYFEVARVALLQARSRIMLVGWDFDARIVLNRTERERGEPAQIGDFLYWLVDRTPGLELYLLRWDVGAFKSLFRGTTLITMLQWMRHPRIHTKLDTHHPTGSSHHQKIVAIDDCFAFCGGIDMTGERWDTRKHRDGEPGRRTPAGRPYKPWHDATTAVAGPAALALGDLCRDRWHRATGTQLSPTSPRDSCWPDNLPTDIEDAQIGIARTIPVMDDQEPVDEIEKLFLSQIAHARRHVYIESQYFASRRVAEAIGRRLQEAHGPEFVIINPQTAEGWLQPIAMDSARARLMKALRALDTHGRLRMYHPYTAGGEPIYVHAKIMVVDDRTVRIGSANINNRSMKLDTECDVILDARDNDAAKVAELALRLRDDLLAEHLGCELDDVSAAVEQNGSLIAGIEALRKPGKTLREYELPELGPTFTWLADNELLDPEGPDEMFEPLAERGLFRGRLRRR</sequence>
<evidence type="ECO:0000256" key="4">
    <source>
        <dbReference type="ARBA" id="ARBA00018392"/>
    </source>
</evidence>
<comment type="caution">
    <text evidence="12">The sequence shown here is derived from an EMBL/GenBank/DDBJ whole genome shotgun (WGS) entry which is preliminary data.</text>
</comment>
<comment type="catalytic activity">
    <reaction evidence="1">
        <text>a 1,2-diacyl-sn-glycero-3-phosphocholine + H2O = a 1,2-diacyl-sn-glycero-3-phosphate + choline + H(+)</text>
        <dbReference type="Rhea" id="RHEA:14445"/>
        <dbReference type="ChEBI" id="CHEBI:15354"/>
        <dbReference type="ChEBI" id="CHEBI:15377"/>
        <dbReference type="ChEBI" id="CHEBI:15378"/>
        <dbReference type="ChEBI" id="CHEBI:57643"/>
        <dbReference type="ChEBI" id="CHEBI:58608"/>
        <dbReference type="EC" id="3.1.4.4"/>
    </reaction>
</comment>
<dbReference type="AlphaFoldDB" id="A0A7W9BAY8"/>
<protein>
    <recommendedName>
        <fullName evidence="4">Phospholipase D</fullName>
    </recommendedName>
    <alternativeName>
        <fullName evidence="9">Choline phosphatase</fullName>
    </alternativeName>
</protein>
<dbReference type="InterPro" id="IPR001736">
    <property type="entry name" value="PLipase_D/transphosphatidylase"/>
</dbReference>
<comment type="subcellular location">
    <subcellularLocation>
        <location evidence="3">Secreted</location>
    </subcellularLocation>
</comment>